<feature type="transmembrane region" description="Helical" evidence="7">
    <location>
        <begin position="310"/>
        <end position="329"/>
    </location>
</feature>
<dbReference type="GO" id="GO:0005886">
    <property type="term" value="C:plasma membrane"/>
    <property type="evidence" value="ECO:0007669"/>
    <property type="project" value="UniProtKB-SubCell"/>
</dbReference>
<dbReference type="Gene3D" id="1.20.1250.20">
    <property type="entry name" value="MFS general substrate transporter like domains"/>
    <property type="match status" value="2"/>
</dbReference>
<dbReference type="InterPro" id="IPR011701">
    <property type="entry name" value="MFS"/>
</dbReference>
<evidence type="ECO:0000256" key="4">
    <source>
        <dbReference type="ARBA" id="ARBA00022692"/>
    </source>
</evidence>
<name>A0A6N9U6L5_STRHA</name>
<feature type="transmembrane region" description="Helical" evidence="7">
    <location>
        <begin position="275"/>
        <end position="298"/>
    </location>
</feature>
<dbReference type="PANTHER" id="PTHR43045">
    <property type="entry name" value="SHIKIMATE TRANSPORTER"/>
    <property type="match status" value="1"/>
</dbReference>
<dbReference type="RefSeq" id="WP_164346382.1">
    <property type="nucleotide sequence ID" value="NZ_JAAGLQ010000415.1"/>
</dbReference>
<feature type="domain" description="Major facilitator superfamily (MFS) profile" evidence="8">
    <location>
        <begin position="18"/>
        <end position="431"/>
    </location>
</feature>
<feature type="transmembrane region" description="Helical" evidence="7">
    <location>
        <begin position="335"/>
        <end position="355"/>
    </location>
</feature>
<evidence type="ECO:0000256" key="6">
    <source>
        <dbReference type="ARBA" id="ARBA00023136"/>
    </source>
</evidence>
<reference evidence="9 10" key="1">
    <citation type="submission" date="2020-01" db="EMBL/GenBank/DDBJ databases">
        <title>Insect and environment-associated Actinomycetes.</title>
        <authorList>
            <person name="Currrie C."/>
            <person name="Chevrette M."/>
            <person name="Carlson C."/>
            <person name="Stubbendieck R."/>
            <person name="Wendt-Pienkowski E."/>
        </authorList>
    </citation>
    <scope>NUCLEOTIDE SEQUENCE [LARGE SCALE GENOMIC DNA]</scope>
    <source>
        <strain evidence="9 10">SID11342</strain>
    </source>
</reference>
<sequence>MDTSTHVTRSATTRARRASMASAVGSLVEWYDFGLYGAAATLIFKDYFFGTDDPFVGLMAAFATFAVGYLARPFGGMVFGHLGDRIGRKPVMVVTLALMGVSTTLIGVLPGHDSVGVLAPLLLVVLRLAQGLGAGAEYAGAVVLSSESAPPARRGFYASWSGAGVWIGSALGLSVFQGVLALTGDSFYTWGWRLPFLLSLLLLAVSFYIRRKVAETDSFESVKESEDAPKVPLAHLLRTQKRRLLVALGSNVILSGYSYIPQVWILSYLTDNVGLAAGLALAVNAVVLVSGAVFMPFFGALGDRVGRRRLFLYGTAFGILWPFPMFALIDTHSTPVIIAALVVCFIGSVTVCYAAQAAFLPEMFPPALRYSGVAFARETSGALLAGTTPLVATALYKVADSWWPIAVCMVVYATIALVSVHYSKYFRSDARQSSDSDFASEDAWVSTPADGGRTAKAVV</sequence>
<accession>A0A6N9U6L5</accession>
<comment type="subcellular location">
    <subcellularLocation>
        <location evidence="1">Cell membrane</location>
        <topology evidence="1">Multi-pass membrane protein</topology>
    </subcellularLocation>
</comment>
<evidence type="ECO:0000313" key="10">
    <source>
        <dbReference type="Proteomes" id="UP000471293"/>
    </source>
</evidence>
<feature type="transmembrane region" description="Helical" evidence="7">
    <location>
        <begin position="91"/>
        <end position="109"/>
    </location>
</feature>
<comment type="caution">
    <text evidence="9">The sequence shown here is derived from an EMBL/GenBank/DDBJ whole genome shotgun (WGS) entry which is preliminary data.</text>
</comment>
<evidence type="ECO:0000256" key="5">
    <source>
        <dbReference type="ARBA" id="ARBA00022989"/>
    </source>
</evidence>
<evidence type="ECO:0000256" key="3">
    <source>
        <dbReference type="ARBA" id="ARBA00022475"/>
    </source>
</evidence>
<gene>
    <name evidence="9" type="ORF">G3I29_19600</name>
</gene>
<dbReference type="PROSITE" id="PS50850">
    <property type="entry name" value="MFS"/>
    <property type="match status" value="1"/>
</dbReference>
<feature type="transmembrane region" description="Helical" evidence="7">
    <location>
        <begin position="375"/>
        <end position="396"/>
    </location>
</feature>
<keyword evidence="4 7" id="KW-0812">Transmembrane</keyword>
<evidence type="ECO:0000313" key="9">
    <source>
        <dbReference type="EMBL" id="NEA17673.1"/>
    </source>
</evidence>
<feature type="transmembrane region" description="Helical" evidence="7">
    <location>
        <begin position="402"/>
        <end position="422"/>
    </location>
</feature>
<keyword evidence="2" id="KW-0813">Transport</keyword>
<feature type="transmembrane region" description="Helical" evidence="7">
    <location>
        <begin position="192"/>
        <end position="209"/>
    </location>
</feature>
<dbReference type="AlphaFoldDB" id="A0A6N9U6L5"/>
<feature type="transmembrane region" description="Helical" evidence="7">
    <location>
        <begin position="55"/>
        <end position="71"/>
    </location>
</feature>
<organism evidence="9 10">
    <name type="scientific">Streptomyces halstedii</name>
    <dbReference type="NCBI Taxonomy" id="1944"/>
    <lineage>
        <taxon>Bacteria</taxon>
        <taxon>Bacillati</taxon>
        <taxon>Actinomycetota</taxon>
        <taxon>Actinomycetes</taxon>
        <taxon>Kitasatosporales</taxon>
        <taxon>Streptomycetaceae</taxon>
        <taxon>Streptomyces</taxon>
    </lineage>
</organism>
<dbReference type="SUPFAM" id="SSF103473">
    <property type="entry name" value="MFS general substrate transporter"/>
    <property type="match status" value="1"/>
</dbReference>
<feature type="transmembrane region" description="Helical" evidence="7">
    <location>
        <begin position="156"/>
        <end position="180"/>
    </location>
</feature>
<evidence type="ECO:0000256" key="1">
    <source>
        <dbReference type="ARBA" id="ARBA00004651"/>
    </source>
</evidence>
<dbReference type="Pfam" id="PF07690">
    <property type="entry name" value="MFS_1"/>
    <property type="match status" value="1"/>
</dbReference>
<evidence type="ECO:0000259" key="8">
    <source>
        <dbReference type="PROSITE" id="PS50850"/>
    </source>
</evidence>
<dbReference type="InterPro" id="IPR036259">
    <property type="entry name" value="MFS_trans_sf"/>
</dbReference>
<keyword evidence="3" id="KW-1003">Cell membrane</keyword>
<protein>
    <submittedName>
        <fullName evidence="9">MHS family MFS transporter</fullName>
    </submittedName>
</protein>
<feature type="transmembrane region" description="Helical" evidence="7">
    <location>
        <begin position="121"/>
        <end position="144"/>
    </location>
</feature>
<feature type="transmembrane region" description="Helical" evidence="7">
    <location>
        <begin position="244"/>
        <end position="269"/>
    </location>
</feature>
<proteinExistence type="predicted"/>
<keyword evidence="6 7" id="KW-0472">Membrane</keyword>
<keyword evidence="5 7" id="KW-1133">Transmembrane helix</keyword>
<evidence type="ECO:0000256" key="7">
    <source>
        <dbReference type="SAM" id="Phobius"/>
    </source>
</evidence>
<evidence type="ECO:0000256" key="2">
    <source>
        <dbReference type="ARBA" id="ARBA00022448"/>
    </source>
</evidence>
<dbReference type="Proteomes" id="UP000471293">
    <property type="component" value="Unassembled WGS sequence"/>
</dbReference>
<dbReference type="PANTHER" id="PTHR43045:SF7">
    <property type="entry name" value="MAJOR FACILITATOR SUPERFAMILY TRANSPORTER"/>
    <property type="match status" value="1"/>
</dbReference>
<dbReference type="GO" id="GO:0022857">
    <property type="term" value="F:transmembrane transporter activity"/>
    <property type="evidence" value="ECO:0007669"/>
    <property type="project" value="InterPro"/>
</dbReference>
<dbReference type="InterPro" id="IPR020846">
    <property type="entry name" value="MFS_dom"/>
</dbReference>
<feature type="transmembrane region" description="Helical" evidence="7">
    <location>
        <begin position="21"/>
        <end position="43"/>
    </location>
</feature>
<dbReference type="EMBL" id="JAAGLQ010000415">
    <property type="protein sequence ID" value="NEA17673.1"/>
    <property type="molecule type" value="Genomic_DNA"/>
</dbReference>